<comment type="caution">
    <text evidence="9">The sequence shown here is derived from an EMBL/GenBank/DDBJ whole genome shotgun (WGS) entry which is preliminary data.</text>
</comment>
<evidence type="ECO:0000256" key="2">
    <source>
        <dbReference type="ARBA" id="ARBA00006464"/>
    </source>
</evidence>
<feature type="transmembrane region" description="Helical" evidence="7">
    <location>
        <begin position="59"/>
        <end position="82"/>
    </location>
</feature>
<name>A0A2M8PC15_9CHLR</name>
<comment type="subcellular location">
    <subcellularLocation>
        <location evidence="1">Membrane</location>
        <topology evidence="1">Multi-pass membrane protein</topology>
    </subcellularLocation>
</comment>
<evidence type="ECO:0000256" key="3">
    <source>
        <dbReference type="ARBA" id="ARBA00022679"/>
    </source>
</evidence>
<evidence type="ECO:0000256" key="7">
    <source>
        <dbReference type="SAM" id="Phobius"/>
    </source>
</evidence>
<keyword evidence="5 7" id="KW-1133">Transmembrane helix</keyword>
<proteinExistence type="inferred from homology"/>
<evidence type="ECO:0000313" key="10">
    <source>
        <dbReference type="Proteomes" id="UP000229681"/>
    </source>
</evidence>
<protein>
    <recommendedName>
        <fullName evidence="8">Bacterial sugar transferase domain-containing protein</fullName>
    </recommendedName>
</protein>
<evidence type="ECO:0000256" key="5">
    <source>
        <dbReference type="ARBA" id="ARBA00022989"/>
    </source>
</evidence>
<dbReference type="Pfam" id="PF02397">
    <property type="entry name" value="Bac_transf"/>
    <property type="match status" value="1"/>
</dbReference>
<evidence type="ECO:0000313" key="9">
    <source>
        <dbReference type="EMBL" id="PJF35097.1"/>
    </source>
</evidence>
<dbReference type="NCBIfam" id="TIGR03025">
    <property type="entry name" value="EPS_sugtrans"/>
    <property type="match status" value="1"/>
</dbReference>
<evidence type="ECO:0000256" key="1">
    <source>
        <dbReference type="ARBA" id="ARBA00004141"/>
    </source>
</evidence>
<dbReference type="PANTHER" id="PTHR30576">
    <property type="entry name" value="COLANIC BIOSYNTHESIS UDP-GLUCOSE LIPID CARRIER TRANSFERASE"/>
    <property type="match status" value="1"/>
</dbReference>
<dbReference type="AlphaFoldDB" id="A0A2M8PC15"/>
<sequence>MACYEKGIAITPMPLLYEQITGRVPIEHVGQIDWQLVLPLEGDTLSFRLYLLLKRLIDVSLAVIGLACFAALLPPLALLIRLDSRGPIFYRQERLGRGGKPFQIVKLRTMVQDAEKLSGPQWARKDDPRITRVGRILRKTRLDEVPQLWNVLRGEMSIVGPRPERSVFVEKLTQSIPFYRTRLLVAPGLTGWAQICYKYGNTEEDALIKLQYDLYYIRHQSIALDLLIMLRTLGKMLTLSGT</sequence>
<evidence type="ECO:0000259" key="8">
    <source>
        <dbReference type="Pfam" id="PF02397"/>
    </source>
</evidence>
<accession>A0A2M8PC15</accession>
<keyword evidence="4 7" id="KW-0812">Transmembrane</keyword>
<organism evidence="9 10">
    <name type="scientific">Candidatus Thermofonsia Clade 1 bacterium</name>
    <dbReference type="NCBI Taxonomy" id="2364210"/>
    <lineage>
        <taxon>Bacteria</taxon>
        <taxon>Bacillati</taxon>
        <taxon>Chloroflexota</taxon>
        <taxon>Candidatus Thermofontia</taxon>
        <taxon>Candidatus Thermofonsia Clade 1</taxon>
    </lineage>
</organism>
<dbReference type="PANTHER" id="PTHR30576:SF0">
    <property type="entry name" value="UNDECAPRENYL-PHOSPHATE N-ACETYLGALACTOSAMINYL 1-PHOSPHATE TRANSFERASE-RELATED"/>
    <property type="match status" value="1"/>
</dbReference>
<keyword evidence="3" id="KW-0808">Transferase</keyword>
<keyword evidence="6 7" id="KW-0472">Membrane</keyword>
<evidence type="ECO:0000256" key="6">
    <source>
        <dbReference type="ARBA" id="ARBA00023136"/>
    </source>
</evidence>
<reference evidence="9 10" key="1">
    <citation type="submission" date="2017-11" db="EMBL/GenBank/DDBJ databases">
        <title>Evolution of Phototrophy in the Chloroflexi Phylum Driven by Horizontal Gene Transfer.</title>
        <authorList>
            <person name="Ward L.M."/>
            <person name="Hemp J."/>
            <person name="Shih P.M."/>
            <person name="Mcglynn S.E."/>
            <person name="Fischer W."/>
        </authorList>
    </citation>
    <scope>NUCLEOTIDE SEQUENCE [LARGE SCALE GENOMIC DNA]</scope>
    <source>
        <strain evidence="9">JP3_13</strain>
    </source>
</reference>
<gene>
    <name evidence="9" type="ORF">CUN49_12330</name>
</gene>
<dbReference type="GO" id="GO:0016780">
    <property type="term" value="F:phosphotransferase activity, for other substituted phosphate groups"/>
    <property type="evidence" value="ECO:0007669"/>
    <property type="project" value="TreeGrafter"/>
</dbReference>
<dbReference type="InterPro" id="IPR017475">
    <property type="entry name" value="EPS_sugar_tfrase"/>
</dbReference>
<dbReference type="InterPro" id="IPR003362">
    <property type="entry name" value="Bact_transf"/>
</dbReference>
<feature type="domain" description="Bacterial sugar transferase" evidence="8">
    <location>
        <begin position="54"/>
        <end position="237"/>
    </location>
</feature>
<dbReference type="Proteomes" id="UP000229681">
    <property type="component" value="Unassembled WGS sequence"/>
</dbReference>
<evidence type="ECO:0000256" key="4">
    <source>
        <dbReference type="ARBA" id="ARBA00022692"/>
    </source>
</evidence>
<dbReference type="EMBL" id="PGTM01000208">
    <property type="protein sequence ID" value="PJF35097.1"/>
    <property type="molecule type" value="Genomic_DNA"/>
</dbReference>
<comment type="similarity">
    <text evidence="2">Belongs to the bacterial sugar transferase family.</text>
</comment>
<dbReference type="GO" id="GO:0016020">
    <property type="term" value="C:membrane"/>
    <property type="evidence" value="ECO:0007669"/>
    <property type="project" value="UniProtKB-SubCell"/>
</dbReference>